<keyword evidence="3" id="KW-1185">Reference proteome</keyword>
<organism evidence="2 3">
    <name type="scientific">Neocucurbitaria cava</name>
    <dbReference type="NCBI Taxonomy" id="798079"/>
    <lineage>
        <taxon>Eukaryota</taxon>
        <taxon>Fungi</taxon>
        <taxon>Dikarya</taxon>
        <taxon>Ascomycota</taxon>
        <taxon>Pezizomycotina</taxon>
        <taxon>Dothideomycetes</taxon>
        <taxon>Pleosporomycetidae</taxon>
        <taxon>Pleosporales</taxon>
        <taxon>Pleosporineae</taxon>
        <taxon>Cucurbitariaceae</taxon>
        <taxon>Neocucurbitaria</taxon>
    </lineage>
</organism>
<dbReference type="Pfam" id="PF18885">
    <property type="entry name" value="DUF5648"/>
    <property type="match status" value="1"/>
</dbReference>
<comment type="caution">
    <text evidence="2">The sequence shown here is derived from an EMBL/GenBank/DDBJ whole genome shotgun (WGS) entry which is preliminary data.</text>
</comment>
<name>A0A9W8XZG6_9PLEO</name>
<proteinExistence type="predicted"/>
<dbReference type="EMBL" id="JAPEUY010000018">
    <property type="protein sequence ID" value="KAJ4363893.1"/>
    <property type="molecule type" value="Genomic_DNA"/>
</dbReference>
<evidence type="ECO:0000313" key="2">
    <source>
        <dbReference type="EMBL" id="KAJ4363893.1"/>
    </source>
</evidence>
<gene>
    <name evidence="2" type="ORF">N0V83_009345</name>
</gene>
<accession>A0A9W8XZG6</accession>
<evidence type="ECO:0000259" key="1">
    <source>
        <dbReference type="Pfam" id="PF18885"/>
    </source>
</evidence>
<dbReference type="Proteomes" id="UP001140560">
    <property type="component" value="Unassembled WGS sequence"/>
</dbReference>
<feature type="domain" description="DUF5648" evidence="1">
    <location>
        <begin position="3"/>
        <end position="85"/>
    </location>
</feature>
<dbReference type="AlphaFoldDB" id="A0A9W8XZG6"/>
<dbReference type="InterPro" id="IPR043708">
    <property type="entry name" value="DUF5648"/>
</dbReference>
<reference evidence="2" key="1">
    <citation type="submission" date="2022-10" db="EMBL/GenBank/DDBJ databases">
        <title>Tapping the CABI collections for fungal endophytes: first genome assemblies for Collariella, Neodidymelliopsis, Ascochyta clinopodiicola, Didymella pomorum, Didymosphaeria variabile, Neocosmospora piperis and Neocucurbitaria cava.</title>
        <authorList>
            <person name="Hill R."/>
        </authorList>
    </citation>
    <scope>NUCLEOTIDE SEQUENCE</scope>
    <source>
        <strain evidence="2">IMI 356814</strain>
    </source>
</reference>
<evidence type="ECO:0000313" key="3">
    <source>
        <dbReference type="Proteomes" id="UP001140560"/>
    </source>
</evidence>
<dbReference type="OrthoDB" id="9971254at2759"/>
<protein>
    <recommendedName>
        <fullName evidence="1">DUF5648 domain-containing protein</fullName>
    </recommendedName>
</protein>
<sequence length="351" mass="39147">MSHHFYTTDATGELAPGVGYQYDGRFVDGARLDGTSGYYVFTQAQEDTVPVYRFFNPSINDHFYTTERDGIAEKIGYDFEKIAWHMPSEQGPDNTAYFRFYDPDTKDHLLTTDYLGEPGYNNDGVLGYIYNYAKPGATELQGFVHTGYTLVGTPASQGTTYTLTTTMCDMASRTNKTSQLPLKYVVGRTGTNIEICVQKAPSDADIKKGSVSLAELDGDGRGYLLLHKPSTLHLRYIGIGFLDIDDPSDSECDVGPYIRRGINGLIEFVHPNPVNPSTQKESTPQWMTDVLPIIDRALQSGDDVMVTDLMWAITEYWKAMYFDIPGPSVTDFLKGTYLEDGKLIRPGIWVA</sequence>